<proteinExistence type="predicted"/>
<sequence length="105" mass="11901">MQDNQIKLICDSGKELIYKEIIPSEMLDLILICGAEGSRNDTYMNIVQQWCSIRYINNVPVPFPKNKHMLNTLANDIGADGIKAIENYLLSTEAEDNNDIDLIKN</sequence>
<name>A0A1U9KIT2_ACEAC</name>
<dbReference type="OrthoDB" id="7224395at2"/>
<dbReference type="RefSeq" id="WP_077813705.1">
    <property type="nucleotide sequence ID" value="NZ_CP014692.1"/>
</dbReference>
<dbReference type="Proteomes" id="UP000188937">
    <property type="component" value="Chromosome"/>
</dbReference>
<evidence type="ECO:0000313" key="1">
    <source>
        <dbReference type="EMBL" id="AQS85658.1"/>
    </source>
</evidence>
<accession>A0A1U9KIT2</accession>
<evidence type="ECO:0000313" key="2">
    <source>
        <dbReference type="Proteomes" id="UP000188937"/>
    </source>
</evidence>
<dbReference type="AlphaFoldDB" id="A0A1U9KIT2"/>
<dbReference type="EMBL" id="CP014692">
    <property type="protein sequence ID" value="AQS85658.1"/>
    <property type="molecule type" value="Genomic_DNA"/>
</dbReference>
<organism evidence="1 2">
    <name type="scientific">Acetobacter aceti</name>
    <dbReference type="NCBI Taxonomy" id="435"/>
    <lineage>
        <taxon>Bacteria</taxon>
        <taxon>Pseudomonadati</taxon>
        <taxon>Pseudomonadota</taxon>
        <taxon>Alphaproteobacteria</taxon>
        <taxon>Acetobacterales</taxon>
        <taxon>Acetobacteraceae</taxon>
        <taxon>Acetobacter</taxon>
        <taxon>Acetobacter subgen. Acetobacter</taxon>
    </lineage>
</organism>
<keyword evidence="2" id="KW-1185">Reference proteome</keyword>
<dbReference type="KEGG" id="aace:A0U92_13740"/>
<reference evidence="1 2" key="1">
    <citation type="submission" date="2016-03" db="EMBL/GenBank/DDBJ databases">
        <title>Acetic acid bacteria sequencing.</title>
        <authorList>
            <person name="Brandt J."/>
            <person name="Jakob F."/>
            <person name="Vogel R.F."/>
        </authorList>
    </citation>
    <scope>NUCLEOTIDE SEQUENCE [LARGE SCALE GENOMIC DNA]</scope>
    <source>
        <strain evidence="1 2">TMW2.1153</strain>
    </source>
</reference>
<gene>
    <name evidence="1" type="ORF">A0U92_13740</name>
</gene>
<protein>
    <submittedName>
        <fullName evidence="1">Uncharacterized protein</fullName>
    </submittedName>
</protein>